<dbReference type="Proteomes" id="UP000190286">
    <property type="component" value="Unassembled WGS sequence"/>
</dbReference>
<dbReference type="GeneID" id="93338167"/>
<dbReference type="Pfam" id="PF14191">
    <property type="entry name" value="YodL"/>
    <property type="match status" value="1"/>
</dbReference>
<reference evidence="2 3" key="1">
    <citation type="submission" date="2017-02" db="EMBL/GenBank/DDBJ databases">
        <authorList>
            <person name="Peterson S.W."/>
        </authorList>
    </citation>
    <scope>NUCLEOTIDE SEQUENCE [LARGE SCALE GENOMIC DNA]</scope>
    <source>
        <strain evidence="2 3">ATCC 27749</strain>
    </source>
</reference>
<protein>
    <submittedName>
        <fullName evidence="2">YodL-like</fullName>
    </submittedName>
</protein>
<organism evidence="2 3">
    <name type="scientific">Gemmiger formicilis</name>
    <dbReference type="NCBI Taxonomy" id="745368"/>
    <lineage>
        <taxon>Bacteria</taxon>
        <taxon>Bacillati</taxon>
        <taxon>Bacillota</taxon>
        <taxon>Clostridia</taxon>
        <taxon>Eubacteriales</taxon>
        <taxon>Gemmiger</taxon>
    </lineage>
</organism>
<evidence type="ECO:0000313" key="2">
    <source>
        <dbReference type="EMBL" id="SKA87276.1"/>
    </source>
</evidence>
<feature type="domain" description="YodL-like" evidence="1">
    <location>
        <begin position="83"/>
        <end position="169"/>
    </location>
</feature>
<dbReference type="RefSeq" id="WP_078784625.1">
    <property type="nucleotide sequence ID" value="NZ_FUYF01000008.1"/>
</dbReference>
<dbReference type="AlphaFoldDB" id="A0A1T4XCS4"/>
<dbReference type="OrthoDB" id="9803716at2"/>
<dbReference type="STRING" id="745368.SAMN02745178_01711"/>
<dbReference type="EMBL" id="FUYF01000008">
    <property type="protein sequence ID" value="SKA87276.1"/>
    <property type="molecule type" value="Genomic_DNA"/>
</dbReference>
<sequence>MGNSDNVIGYIEYLSDDGKIIGYVTPFTDVDKFRKEILKAAEVGMPITPVVFPDKMDKPLELPRDIYWPGGFRKEKRQTYPYEIYQTSNRNFVFRNYAYAKTRMKAADYKLVYSGRMERWDEPEDIYIAHNQGNRPNAQKMRSVSISDIIVIHNRRETQAFYVDEYGYR</sequence>
<proteinExistence type="predicted"/>
<dbReference type="InterPro" id="IPR025923">
    <property type="entry name" value="YodL-like_dom"/>
</dbReference>
<keyword evidence="3" id="KW-1185">Reference proteome</keyword>
<evidence type="ECO:0000259" key="1">
    <source>
        <dbReference type="Pfam" id="PF14191"/>
    </source>
</evidence>
<name>A0A1T4XCS4_9FIRM</name>
<accession>A0A1T4XCS4</accession>
<evidence type="ECO:0000313" key="3">
    <source>
        <dbReference type="Proteomes" id="UP000190286"/>
    </source>
</evidence>
<gene>
    <name evidence="2" type="ORF">SAMN02745178_01711</name>
</gene>